<feature type="transmembrane region" description="Helical" evidence="1">
    <location>
        <begin position="28"/>
        <end position="48"/>
    </location>
</feature>
<dbReference type="Proteomes" id="UP000028980">
    <property type="component" value="Unassembled WGS sequence"/>
</dbReference>
<dbReference type="AlphaFoldDB" id="A0A081D7R3"/>
<keyword evidence="1" id="KW-0812">Transmembrane</keyword>
<evidence type="ECO:0000313" key="2">
    <source>
        <dbReference type="EMBL" id="GAK74959.1"/>
    </source>
</evidence>
<feature type="transmembrane region" description="Helical" evidence="1">
    <location>
        <begin position="69"/>
        <end position="89"/>
    </location>
</feature>
<gene>
    <name evidence="2" type="ORF">JCM19296_537</name>
</gene>
<accession>A0A081D7R3</accession>
<evidence type="ECO:0000313" key="3">
    <source>
        <dbReference type="Proteomes" id="UP000028980"/>
    </source>
</evidence>
<reference evidence="2 3" key="1">
    <citation type="journal article" date="2014" name="Genome Announc.">
        <title>Draft Genome Sequences of Marine Flavobacterium Nonlabens Strains NR17, NR24, NR27, NR32, NR33, and Ara13.</title>
        <authorList>
            <person name="Nakanishi M."/>
            <person name="Meirelles P."/>
            <person name="Suzuki R."/>
            <person name="Takatani N."/>
            <person name="Mino S."/>
            <person name="Suda W."/>
            <person name="Oshima K."/>
            <person name="Hattori M."/>
            <person name="Ohkuma M."/>
            <person name="Hosokawa M."/>
            <person name="Miyashita K."/>
            <person name="Thompson F.L."/>
            <person name="Niwa A."/>
            <person name="Sawabe T."/>
            <person name="Sawabe T."/>
        </authorList>
    </citation>
    <scope>NUCLEOTIDE SEQUENCE [LARGE SCALE GENOMIC DNA]</scope>
    <source>
        <strain evidence="3">JCM19296</strain>
    </source>
</reference>
<proteinExistence type="predicted"/>
<sequence length="205" mass="23237">MLGTGGTTPIPKMFLGENAFNILTLDRFTLWASIMSLPMLGEFAYRFIQGDIKILMQEKIGAVYHRLAGAVLAGLFIFMTIFTMTLGYFRPSQPAKIKMLPIVNFLSQDQHDHWRYLTLGFGDQMAWLAAQTKALSVDGNYHSARRLPELTTRPIERLENSKFKGVEGIGSLQQFLTVPEKYNLKYIFSNDKFYDPCYISVAGSD</sequence>
<protein>
    <submittedName>
        <fullName evidence="2">Uncharacterized protein</fullName>
    </submittedName>
</protein>
<evidence type="ECO:0000256" key="1">
    <source>
        <dbReference type="SAM" id="Phobius"/>
    </source>
</evidence>
<name>A0A081D7R3_NONUL</name>
<comment type="caution">
    <text evidence="2">The sequence shown here is derived from an EMBL/GenBank/DDBJ whole genome shotgun (WGS) entry which is preliminary data.</text>
</comment>
<organism evidence="2 3">
    <name type="scientific">Nonlabens ulvanivorans</name>
    <name type="common">Persicivirga ulvanivorans</name>
    <dbReference type="NCBI Taxonomy" id="906888"/>
    <lineage>
        <taxon>Bacteria</taxon>
        <taxon>Pseudomonadati</taxon>
        <taxon>Bacteroidota</taxon>
        <taxon>Flavobacteriia</taxon>
        <taxon>Flavobacteriales</taxon>
        <taxon>Flavobacteriaceae</taxon>
        <taxon>Nonlabens</taxon>
    </lineage>
</organism>
<keyword evidence="1" id="KW-1133">Transmembrane helix</keyword>
<dbReference type="EMBL" id="BBLG01000001">
    <property type="protein sequence ID" value="GAK74959.1"/>
    <property type="molecule type" value="Genomic_DNA"/>
</dbReference>
<keyword evidence="1" id="KW-0472">Membrane</keyword>